<gene>
    <name evidence="1" type="ORF">R1flu_003031</name>
</gene>
<name>A0ABD1Y7X3_9MARC</name>
<dbReference type="AlphaFoldDB" id="A0ABD1Y7X3"/>
<proteinExistence type="predicted"/>
<comment type="caution">
    <text evidence="1">The sequence shown here is derived from an EMBL/GenBank/DDBJ whole genome shotgun (WGS) entry which is preliminary data.</text>
</comment>
<evidence type="ECO:0000313" key="2">
    <source>
        <dbReference type="Proteomes" id="UP001605036"/>
    </source>
</evidence>
<dbReference type="Proteomes" id="UP001605036">
    <property type="component" value="Unassembled WGS sequence"/>
</dbReference>
<reference evidence="1 2" key="1">
    <citation type="submission" date="2024-09" db="EMBL/GenBank/DDBJ databases">
        <title>Chromosome-scale assembly of Riccia fluitans.</title>
        <authorList>
            <person name="Paukszto L."/>
            <person name="Sawicki J."/>
            <person name="Karawczyk K."/>
            <person name="Piernik-Szablinska J."/>
            <person name="Szczecinska M."/>
            <person name="Mazdziarz M."/>
        </authorList>
    </citation>
    <scope>NUCLEOTIDE SEQUENCE [LARGE SCALE GENOMIC DNA]</scope>
    <source>
        <strain evidence="1">Rf_01</strain>
        <tissue evidence="1">Aerial parts of the thallus</tissue>
    </source>
</reference>
<accession>A0ABD1Y7X3</accession>
<evidence type="ECO:0000313" key="1">
    <source>
        <dbReference type="EMBL" id="KAL2622826.1"/>
    </source>
</evidence>
<organism evidence="1 2">
    <name type="scientific">Riccia fluitans</name>
    <dbReference type="NCBI Taxonomy" id="41844"/>
    <lineage>
        <taxon>Eukaryota</taxon>
        <taxon>Viridiplantae</taxon>
        <taxon>Streptophyta</taxon>
        <taxon>Embryophyta</taxon>
        <taxon>Marchantiophyta</taxon>
        <taxon>Marchantiopsida</taxon>
        <taxon>Marchantiidae</taxon>
        <taxon>Marchantiales</taxon>
        <taxon>Ricciaceae</taxon>
        <taxon>Riccia</taxon>
    </lineage>
</organism>
<protein>
    <submittedName>
        <fullName evidence="1">Uncharacterized protein</fullName>
    </submittedName>
</protein>
<keyword evidence="2" id="KW-1185">Reference proteome</keyword>
<dbReference type="EMBL" id="JBHFFA010000006">
    <property type="protein sequence ID" value="KAL2622826.1"/>
    <property type="molecule type" value="Genomic_DNA"/>
</dbReference>
<sequence>MEQRTAAYSCRGIWFGRTTIHACGATRSRLVIQVIGDLRRSLSPAMDALLLKLECSSDDDLPTANLEGSAARFRLCVRRLKRSAGGEEKFWQLHVYAVEAALSLFEDPSEPPAMHGHPIVEVLCLSDLEEEYAVRTIRACPNLRRVPERWWNVETWAEVLGEYRSFGDVQVEILRSLLLNAKKEE</sequence>